<evidence type="ECO:0000313" key="3">
    <source>
        <dbReference type="EMBL" id="QNN41213.1"/>
    </source>
</evidence>
<dbReference type="InterPro" id="IPR037066">
    <property type="entry name" value="Plug_dom_sf"/>
</dbReference>
<feature type="signal peptide" evidence="1">
    <location>
        <begin position="1"/>
        <end position="23"/>
    </location>
</feature>
<dbReference type="RefSeq" id="WP_187591847.1">
    <property type="nucleotide sequence ID" value="NZ_CP060723.1"/>
</dbReference>
<dbReference type="KEGG" id="proe:H9L23_19145"/>
<keyword evidence="4" id="KW-1185">Reference proteome</keyword>
<dbReference type="EMBL" id="CP060723">
    <property type="protein sequence ID" value="QNN41213.1"/>
    <property type="molecule type" value="Genomic_DNA"/>
</dbReference>
<dbReference type="Proteomes" id="UP000515806">
    <property type="component" value="Chromosome"/>
</dbReference>
<dbReference type="AlphaFoldDB" id="A0A7G9QCY8"/>
<dbReference type="Gene3D" id="2.170.130.10">
    <property type="entry name" value="TonB-dependent receptor, plug domain"/>
    <property type="match status" value="1"/>
</dbReference>
<sequence length="794" mass="90238">MKLINYKNFNVLLLSLICTTVHAQFKLSGKVIDQENKIIPFVTVKISGTQNLVDYTQTDSLGTYQFKLPSGKYSAVFSAINFESVNRLVTITGNTVINVQLQRTPSILADVQVSAEKALIEKKIDRTVFNVENSISAIGTDALELLSKVPGVRVLNDKVSLVGKGEVNVMINDKLVPLSADELSNYLKSILSDNIAKIEVITNPPAKYDAQGNNGLINIVLKKVNDEGFKGSVNSAATKASYFTASAGGNLSYRKNKITLSSNFNIRKGSIVPYEQSDVFYPAQTWNIVNKDRNFRTVPSGQIGMDYQASKKTLLGLSYNGGLTSFHSEENIKTRVYNGSNGLDSVLNSDANAKIKSHYRSANIYLKQALDSTGKQLTINGDWFTYRDDKNRFFNNTSYFENGTVIPNSFAEYLSTSKQNIDFFILKADVDLPYKTFKLSFGTKLSFIKNQSDLAFYKVLNHHYEIDPGQNNQFNYHENTQALYLNFNKTIKKWDFQAGLRGEYTQIEGISVNERNKDDYLRLFPTLYVIYRANDKNTFSVNYGRRINRTPYRKLNPIRWYSNQYAYAEGNPFLQPSYNDNIEFSHTYNIFTTSLSFSKTTNGYNDVNFIDPETNIQASKPVNFITGYHYQLSNAITFNALKGWESINQLDVFYNASNSGIAQTLGSLNGFGAYFSTLNQFVFNQSKTILGEVSLWYQFPTVDGLNQNKSQYNLDLGIKTLLLSKKIQLAITASDILKTNQYRYSSLVNNIRQEYNNYYDSRQLRITFRYNFGNEKIRQQDRKLGNEEERKRNN</sequence>
<evidence type="ECO:0000256" key="1">
    <source>
        <dbReference type="SAM" id="SignalP"/>
    </source>
</evidence>
<dbReference type="SUPFAM" id="SSF49464">
    <property type="entry name" value="Carboxypeptidase regulatory domain-like"/>
    <property type="match status" value="1"/>
</dbReference>
<dbReference type="Pfam" id="PF13620">
    <property type="entry name" value="CarboxypepD_reg"/>
    <property type="match status" value="1"/>
</dbReference>
<feature type="chain" id="PRO_5028927134" evidence="1">
    <location>
        <begin position="24"/>
        <end position="794"/>
    </location>
</feature>
<dbReference type="Pfam" id="PF14905">
    <property type="entry name" value="OMP_b-brl_3"/>
    <property type="match status" value="1"/>
</dbReference>
<dbReference type="Gene3D" id="2.60.40.1120">
    <property type="entry name" value="Carboxypeptidase-like, regulatory domain"/>
    <property type="match status" value="1"/>
</dbReference>
<evidence type="ECO:0000259" key="2">
    <source>
        <dbReference type="Pfam" id="PF14905"/>
    </source>
</evidence>
<name>A0A7G9QCY8_9SPHI</name>
<dbReference type="InterPro" id="IPR008969">
    <property type="entry name" value="CarboxyPept-like_regulatory"/>
</dbReference>
<feature type="domain" description="Outer membrane protein beta-barrel" evidence="2">
    <location>
        <begin position="370"/>
        <end position="770"/>
    </location>
</feature>
<evidence type="ECO:0000313" key="4">
    <source>
        <dbReference type="Proteomes" id="UP000515806"/>
    </source>
</evidence>
<keyword evidence="1" id="KW-0732">Signal</keyword>
<accession>A0A7G9QCY8</accession>
<organism evidence="3 4">
    <name type="scientific">Pedobacter roseus</name>
    <dbReference type="NCBI Taxonomy" id="336820"/>
    <lineage>
        <taxon>Bacteria</taxon>
        <taxon>Pseudomonadati</taxon>
        <taxon>Bacteroidota</taxon>
        <taxon>Sphingobacteriia</taxon>
        <taxon>Sphingobacteriales</taxon>
        <taxon>Sphingobacteriaceae</taxon>
        <taxon>Pedobacter</taxon>
    </lineage>
</organism>
<dbReference type="SUPFAM" id="SSF56935">
    <property type="entry name" value="Porins"/>
    <property type="match status" value="1"/>
</dbReference>
<protein>
    <submittedName>
        <fullName evidence="3">TonB-dependent receptor family protein</fullName>
    </submittedName>
</protein>
<reference evidence="3 4" key="1">
    <citation type="submission" date="2020-08" db="EMBL/GenBank/DDBJ databases">
        <title>Genome sequence of Pedobacter roseus KACC 11594T.</title>
        <authorList>
            <person name="Hyun D.-W."/>
            <person name="Bae J.-W."/>
        </authorList>
    </citation>
    <scope>NUCLEOTIDE SEQUENCE [LARGE SCALE GENOMIC DNA]</scope>
    <source>
        <strain evidence="3 4">KACC 11594</strain>
    </source>
</reference>
<gene>
    <name evidence="3" type="ORF">H9L23_19145</name>
</gene>
<proteinExistence type="predicted"/>
<keyword evidence="3" id="KW-0675">Receptor</keyword>
<dbReference type="InterPro" id="IPR041700">
    <property type="entry name" value="OMP_b-brl_3"/>
</dbReference>